<keyword evidence="3 7" id="KW-0812">Transmembrane</keyword>
<keyword evidence="10" id="KW-1185">Reference proteome</keyword>
<sequence length="337" mass="35066">MTVTTQQPDLSAQLLEPSRERRVAGVLMMLGSGLSTQVGASLGALAFPVVGPVGVVAVRQWVAGVVLVAVGRPNLRAMTAKQWRLVLGLAAVFAVMNLSLYTSIDRVGLGLAVTLEFLGPLAVALLGSRRLIDLLCALAVAPAVVLLTRPQATTDYLGVGLGLLAALCWACYILLNRRIGRELPGVQGVGAAAAVSGLAYVPIGIVVLWHHPPTPAALAYAVAAGVLSSAVPFLVDLLSLRRVSAQFFGVFMSVNPVLAALVGLVVLDQRLGRLDWVAIAVIVTANAVALSAGRRGTSRRGSSPRVRRSSRRGRPERDPGIRQGCGVTGSDGLSAEE</sequence>
<evidence type="ECO:0000256" key="4">
    <source>
        <dbReference type="ARBA" id="ARBA00022989"/>
    </source>
</evidence>
<dbReference type="InterPro" id="IPR050638">
    <property type="entry name" value="AA-Vitamin_Transporters"/>
</dbReference>
<name>A0A4R2HQ24_9ACTN</name>
<dbReference type="Proteomes" id="UP000294508">
    <property type="component" value="Unassembled WGS sequence"/>
</dbReference>
<protein>
    <submittedName>
        <fullName evidence="9">Inner membrane transporter RhtA</fullName>
    </submittedName>
</protein>
<organism evidence="9 10">
    <name type="scientific">Kribbella steppae</name>
    <dbReference type="NCBI Taxonomy" id="2512223"/>
    <lineage>
        <taxon>Bacteria</taxon>
        <taxon>Bacillati</taxon>
        <taxon>Actinomycetota</taxon>
        <taxon>Actinomycetes</taxon>
        <taxon>Propionibacteriales</taxon>
        <taxon>Kribbellaceae</taxon>
        <taxon>Kribbella</taxon>
    </lineage>
</organism>
<feature type="transmembrane region" description="Helical" evidence="7">
    <location>
        <begin position="247"/>
        <end position="267"/>
    </location>
</feature>
<feature type="transmembrane region" description="Helical" evidence="7">
    <location>
        <begin position="187"/>
        <end position="211"/>
    </location>
</feature>
<comment type="caution">
    <text evidence="9">The sequence shown here is derived from an EMBL/GenBank/DDBJ whole genome shotgun (WGS) entry which is preliminary data.</text>
</comment>
<evidence type="ECO:0000313" key="9">
    <source>
        <dbReference type="EMBL" id="TCO32598.1"/>
    </source>
</evidence>
<dbReference type="RefSeq" id="WP_199238160.1">
    <property type="nucleotide sequence ID" value="NZ_SLWN01000004.1"/>
</dbReference>
<dbReference type="PANTHER" id="PTHR32322:SF2">
    <property type="entry name" value="EAMA DOMAIN-CONTAINING PROTEIN"/>
    <property type="match status" value="1"/>
</dbReference>
<feature type="transmembrane region" description="Helical" evidence="7">
    <location>
        <begin position="217"/>
        <end position="235"/>
    </location>
</feature>
<evidence type="ECO:0000313" key="10">
    <source>
        <dbReference type="Proteomes" id="UP000294508"/>
    </source>
</evidence>
<feature type="transmembrane region" description="Helical" evidence="7">
    <location>
        <begin position="23"/>
        <end position="47"/>
    </location>
</feature>
<dbReference type="PANTHER" id="PTHR32322">
    <property type="entry name" value="INNER MEMBRANE TRANSPORTER"/>
    <property type="match status" value="1"/>
</dbReference>
<dbReference type="GO" id="GO:0016020">
    <property type="term" value="C:membrane"/>
    <property type="evidence" value="ECO:0007669"/>
    <property type="project" value="UniProtKB-SubCell"/>
</dbReference>
<evidence type="ECO:0000256" key="5">
    <source>
        <dbReference type="ARBA" id="ARBA00023136"/>
    </source>
</evidence>
<accession>A0A4R2HQ24</accession>
<dbReference type="AlphaFoldDB" id="A0A4R2HQ24"/>
<feature type="transmembrane region" description="Helical" evidence="7">
    <location>
        <begin position="107"/>
        <end position="126"/>
    </location>
</feature>
<keyword evidence="4 7" id="KW-1133">Transmembrane helix</keyword>
<evidence type="ECO:0000256" key="1">
    <source>
        <dbReference type="ARBA" id="ARBA00004141"/>
    </source>
</evidence>
<keyword evidence="5 7" id="KW-0472">Membrane</keyword>
<proteinExistence type="inferred from homology"/>
<comment type="similarity">
    <text evidence="2">Belongs to the EamA transporter family.</text>
</comment>
<feature type="region of interest" description="Disordered" evidence="6">
    <location>
        <begin position="294"/>
        <end position="337"/>
    </location>
</feature>
<gene>
    <name evidence="9" type="ORF">EV652_104204</name>
</gene>
<evidence type="ECO:0000256" key="2">
    <source>
        <dbReference type="ARBA" id="ARBA00007362"/>
    </source>
</evidence>
<dbReference type="Pfam" id="PF00892">
    <property type="entry name" value="EamA"/>
    <property type="match status" value="1"/>
</dbReference>
<evidence type="ECO:0000256" key="3">
    <source>
        <dbReference type="ARBA" id="ARBA00022692"/>
    </source>
</evidence>
<feature type="compositionally biased region" description="Low complexity" evidence="6">
    <location>
        <begin position="294"/>
        <end position="304"/>
    </location>
</feature>
<feature type="domain" description="EamA" evidence="8">
    <location>
        <begin position="157"/>
        <end position="286"/>
    </location>
</feature>
<dbReference type="EMBL" id="SLWN01000004">
    <property type="protein sequence ID" value="TCO32598.1"/>
    <property type="molecule type" value="Genomic_DNA"/>
</dbReference>
<dbReference type="SUPFAM" id="SSF103481">
    <property type="entry name" value="Multidrug resistance efflux transporter EmrE"/>
    <property type="match status" value="2"/>
</dbReference>
<comment type="subcellular location">
    <subcellularLocation>
        <location evidence="1">Membrane</location>
        <topology evidence="1">Multi-pass membrane protein</topology>
    </subcellularLocation>
</comment>
<feature type="transmembrane region" description="Helical" evidence="7">
    <location>
        <begin position="156"/>
        <end position="175"/>
    </location>
</feature>
<evidence type="ECO:0000259" key="8">
    <source>
        <dbReference type="Pfam" id="PF00892"/>
    </source>
</evidence>
<feature type="transmembrane region" description="Helical" evidence="7">
    <location>
        <begin position="53"/>
        <end position="71"/>
    </location>
</feature>
<feature type="transmembrane region" description="Helical" evidence="7">
    <location>
        <begin position="273"/>
        <end position="293"/>
    </location>
</feature>
<dbReference type="InterPro" id="IPR037185">
    <property type="entry name" value="EmrE-like"/>
</dbReference>
<reference evidence="9 10" key="1">
    <citation type="journal article" date="2015" name="Stand. Genomic Sci.">
        <title>Genomic Encyclopedia of Bacterial and Archaeal Type Strains, Phase III: the genomes of soil and plant-associated and newly described type strains.</title>
        <authorList>
            <person name="Whitman W.B."/>
            <person name="Woyke T."/>
            <person name="Klenk H.P."/>
            <person name="Zhou Y."/>
            <person name="Lilburn T.G."/>
            <person name="Beck B.J."/>
            <person name="De Vos P."/>
            <person name="Vandamme P."/>
            <person name="Eisen J.A."/>
            <person name="Garrity G."/>
            <person name="Hugenholtz P."/>
            <person name="Kyrpides N.C."/>
        </authorList>
    </citation>
    <scope>NUCLEOTIDE SEQUENCE [LARGE SCALE GENOMIC DNA]</scope>
    <source>
        <strain evidence="9 10">VKM Ac-2572</strain>
    </source>
</reference>
<feature type="transmembrane region" description="Helical" evidence="7">
    <location>
        <begin position="131"/>
        <end position="150"/>
    </location>
</feature>
<evidence type="ECO:0000256" key="7">
    <source>
        <dbReference type="SAM" id="Phobius"/>
    </source>
</evidence>
<feature type="transmembrane region" description="Helical" evidence="7">
    <location>
        <begin position="83"/>
        <end position="101"/>
    </location>
</feature>
<evidence type="ECO:0000256" key="6">
    <source>
        <dbReference type="SAM" id="MobiDB-lite"/>
    </source>
</evidence>
<dbReference type="InterPro" id="IPR000620">
    <property type="entry name" value="EamA_dom"/>
</dbReference>